<dbReference type="SMART" id="SM00458">
    <property type="entry name" value="RICIN"/>
    <property type="match status" value="1"/>
</dbReference>
<proteinExistence type="predicted"/>
<accession>A0ABQ4GA27</accession>
<dbReference type="SUPFAM" id="SSF50370">
    <property type="entry name" value="Ricin B-like lectins"/>
    <property type="match status" value="1"/>
</dbReference>
<protein>
    <recommendedName>
        <fullName evidence="1">Ricin B lectin domain-containing protein</fullName>
    </recommendedName>
</protein>
<evidence type="ECO:0000313" key="3">
    <source>
        <dbReference type="Proteomes" id="UP000603904"/>
    </source>
</evidence>
<dbReference type="InterPro" id="IPR000772">
    <property type="entry name" value="Ricin_B_lectin"/>
</dbReference>
<sequence length="543" mass="56777">MSPTRPSHAGPGLWRLLWTTGLVLGLLGGTWFGASPAHAASGITPVDAGHFALTPVTDHSSQISGLSGNSALTPQDLGELAGTGATGKAGLCYPTPFNPGVDATGYCWNNPTDDGGRDAWAPQGLSVPHDAAGDGSWHGHRWEVVSWHYGDGNALAKLRFVDRGGSTPRYFDVLMATAGGGTVAPRAGHADSVVWYGDNLLVGSGGGLDVYRLGDLMRDTDGLEGFTYVLPVRYTYRTTTSFEVPCTSVTGSAPCLNGMSFDRANSALTTSEYVQTDAAGGRLIRWPFDMTSGLPRADDGTLFGTATARAAWASPVWHMQGVVFAAGSFFISGACPSRFDTGYRESACVHKGLPGGSTSVLTAVPDMTQNLDWDGSGGRVQGVNEVAQSTRPYPQRLVFDFAPTARDIATVRFRNVNSGACLLPAGAGLDNGVAVVQRDCDGSSAENWYWNGSEIRNFQSDRCLTVNGGFTTRGAGIVQWVCNGSPAQSWIRVAGGAGGGSMLVDGNAGMCLTIDGARTDDGAPATQWPCIRTSTAHSWVGSS</sequence>
<dbReference type="EMBL" id="BOOC01000048">
    <property type="protein sequence ID" value="GIH43925.1"/>
    <property type="molecule type" value="Genomic_DNA"/>
</dbReference>
<evidence type="ECO:0000313" key="2">
    <source>
        <dbReference type="EMBL" id="GIH43925.1"/>
    </source>
</evidence>
<dbReference type="Proteomes" id="UP000603904">
    <property type="component" value="Unassembled WGS sequence"/>
</dbReference>
<gene>
    <name evidence="2" type="ORF">Mco01_69250</name>
</gene>
<dbReference type="PROSITE" id="PS50231">
    <property type="entry name" value="RICIN_B_LECTIN"/>
    <property type="match status" value="1"/>
</dbReference>
<dbReference type="Gene3D" id="2.80.10.50">
    <property type="match status" value="2"/>
</dbReference>
<reference evidence="2 3" key="1">
    <citation type="submission" date="2021-01" db="EMBL/GenBank/DDBJ databases">
        <title>Whole genome shotgun sequence of Microbispora corallina NBRC 16416.</title>
        <authorList>
            <person name="Komaki H."/>
            <person name="Tamura T."/>
        </authorList>
    </citation>
    <scope>NUCLEOTIDE SEQUENCE [LARGE SCALE GENOMIC DNA]</scope>
    <source>
        <strain evidence="2 3">NBRC 16416</strain>
    </source>
</reference>
<feature type="domain" description="Ricin B lectin" evidence="1">
    <location>
        <begin position="357"/>
        <end position="493"/>
    </location>
</feature>
<dbReference type="CDD" id="cd00161">
    <property type="entry name" value="beta-trefoil_Ricin-like"/>
    <property type="match status" value="1"/>
</dbReference>
<keyword evidence="3" id="KW-1185">Reference proteome</keyword>
<dbReference type="RefSeq" id="WP_204060969.1">
    <property type="nucleotide sequence ID" value="NZ_BAAAGP010000013.1"/>
</dbReference>
<comment type="caution">
    <text evidence="2">The sequence shown here is derived from an EMBL/GenBank/DDBJ whole genome shotgun (WGS) entry which is preliminary data.</text>
</comment>
<name>A0ABQ4GA27_9ACTN</name>
<dbReference type="InterPro" id="IPR035992">
    <property type="entry name" value="Ricin_B-like_lectins"/>
</dbReference>
<organism evidence="2 3">
    <name type="scientific">Microbispora corallina</name>
    <dbReference type="NCBI Taxonomy" id="83302"/>
    <lineage>
        <taxon>Bacteria</taxon>
        <taxon>Bacillati</taxon>
        <taxon>Actinomycetota</taxon>
        <taxon>Actinomycetes</taxon>
        <taxon>Streptosporangiales</taxon>
        <taxon>Streptosporangiaceae</taxon>
        <taxon>Microbispora</taxon>
    </lineage>
</organism>
<dbReference type="Pfam" id="PF00652">
    <property type="entry name" value="Ricin_B_lectin"/>
    <property type="match status" value="1"/>
</dbReference>
<evidence type="ECO:0000259" key="1">
    <source>
        <dbReference type="SMART" id="SM00458"/>
    </source>
</evidence>